<dbReference type="Proteomes" id="UP000642748">
    <property type="component" value="Unassembled WGS sequence"/>
</dbReference>
<feature type="transmembrane region" description="Helical" evidence="1">
    <location>
        <begin position="156"/>
        <end position="173"/>
    </location>
</feature>
<name>A0A8J3VVF9_9ACTN</name>
<dbReference type="EMBL" id="BONZ01000086">
    <property type="protein sequence ID" value="GIH19884.1"/>
    <property type="molecule type" value="Genomic_DNA"/>
</dbReference>
<accession>A0A8J3VVF9</accession>
<proteinExistence type="predicted"/>
<comment type="caution">
    <text evidence="2">The sequence shown here is derived from an EMBL/GenBank/DDBJ whole genome shotgun (WGS) entry which is preliminary data.</text>
</comment>
<evidence type="ECO:0000256" key="1">
    <source>
        <dbReference type="SAM" id="Phobius"/>
    </source>
</evidence>
<keyword evidence="3" id="KW-1185">Reference proteome</keyword>
<sequence length="281" mass="29173">MLDLPEGRVRLPGRQLRELRRLAAQGRPHPDRAVRHRAVAWARRPAPSPGRIAATVVTGTLGAAALAIGAMGGAGVLIVLLGLPLTLIAAALAAGPPRAALIHRINLAALLDDLAVPARPLEVVGPVRRRLPHQLSVSGVLVANAVAGAVARAYSVTLFCLVVAVLAVAVGRMRTSPALPVRLDETGLRLSGDGVGVPWTGIDAVELASSVDPFFLGVRWRLPVQAPPGRIPAASGGRAPGSGRPLELWLDPRDHPPEAIVLTSRAYLAAKPTAEDPPPIA</sequence>
<evidence type="ECO:0000313" key="2">
    <source>
        <dbReference type="EMBL" id="GIH19884.1"/>
    </source>
</evidence>
<dbReference type="RefSeq" id="WP_203923327.1">
    <property type="nucleotide sequence ID" value="NZ_BONZ01000086.1"/>
</dbReference>
<keyword evidence="1" id="KW-1133">Transmembrane helix</keyword>
<keyword evidence="1" id="KW-0472">Membrane</keyword>
<gene>
    <name evidence="2" type="ORF">Raf01_80560</name>
</gene>
<dbReference type="AlphaFoldDB" id="A0A8J3VVF9"/>
<protein>
    <recommendedName>
        <fullName evidence="4">PH domain-containing protein</fullName>
    </recommendedName>
</protein>
<keyword evidence="1" id="KW-0812">Transmembrane</keyword>
<evidence type="ECO:0000313" key="3">
    <source>
        <dbReference type="Proteomes" id="UP000642748"/>
    </source>
</evidence>
<evidence type="ECO:0008006" key="4">
    <source>
        <dbReference type="Google" id="ProtNLM"/>
    </source>
</evidence>
<reference evidence="2" key="1">
    <citation type="submission" date="2021-01" db="EMBL/GenBank/DDBJ databases">
        <title>Whole genome shotgun sequence of Rugosimonospora africana NBRC 104875.</title>
        <authorList>
            <person name="Komaki H."/>
            <person name="Tamura T."/>
        </authorList>
    </citation>
    <scope>NUCLEOTIDE SEQUENCE</scope>
    <source>
        <strain evidence="2">NBRC 104875</strain>
    </source>
</reference>
<organism evidence="2 3">
    <name type="scientific">Rugosimonospora africana</name>
    <dbReference type="NCBI Taxonomy" id="556532"/>
    <lineage>
        <taxon>Bacteria</taxon>
        <taxon>Bacillati</taxon>
        <taxon>Actinomycetota</taxon>
        <taxon>Actinomycetes</taxon>
        <taxon>Micromonosporales</taxon>
        <taxon>Micromonosporaceae</taxon>
        <taxon>Rugosimonospora</taxon>
    </lineage>
</organism>